<dbReference type="EMBL" id="BRXX01000204">
    <property type="protein sequence ID" value="GMH97615.1"/>
    <property type="molecule type" value="Genomic_DNA"/>
</dbReference>
<keyword evidence="2" id="KW-1185">Reference proteome</keyword>
<dbReference type="InterPro" id="IPR004119">
    <property type="entry name" value="EcKL"/>
</dbReference>
<organism evidence="1 2">
    <name type="scientific">Triparma verrucosa</name>
    <dbReference type="NCBI Taxonomy" id="1606542"/>
    <lineage>
        <taxon>Eukaryota</taxon>
        <taxon>Sar</taxon>
        <taxon>Stramenopiles</taxon>
        <taxon>Ochrophyta</taxon>
        <taxon>Bolidophyceae</taxon>
        <taxon>Parmales</taxon>
        <taxon>Triparmaceae</taxon>
        <taxon>Triparma</taxon>
    </lineage>
</organism>
<dbReference type="SUPFAM" id="SSF56112">
    <property type="entry name" value="Protein kinase-like (PK-like)"/>
    <property type="match status" value="1"/>
</dbReference>
<sequence>MPYLGKAPFTISSIQPLVPGLIIDTITKEEVIPQDAAADPDKVSTVQIATLRVSDVRGNSLEFVTKRSKQRPHNAAVASPTFARDLSERLNECNFYLHYSDFFHTAGVTVPKAWSIKVPPPPNPNRRESTSTAAATSITMLLSNLKASSASFHGSSGVKLDYFQTVACLTYLAEFHAVHWESKESESSLFSFGGHGGSDYDLTSGGESSGGSWGEVGSKLIEMRVPLRRRLKDSLTRSRRHRTVIHGSFESSNLIFFPSSNPHPTISSTDFKLSGLGYGVWDVASLLSTSTSPNLLTHEQKEDEFIEAYFQHLSQTLRSLKKPPLPPGYNLKACKKMYQLCLLEHSCNKVCSDSVGIFEYANWRCRQIIDEIEVGSEAYDSESYGTAINNCFPLT</sequence>
<dbReference type="Pfam" id="PF02958">
    <property type="entry name" value="EcKL"/>
    <property type="match status" value="1"/>
</dbReference>
<accession>A0A9W7C418</accession>
<dbReference type="InterPro" id="IPR011009">
    <property type="entry name" value="Kinase-like_dom_sf"/>
</dbReference>
<name>A0A9W7C418_9STRA</name>
<comment type="caution">
    <text evidence="1">The sequence shown here is derived from an EMBL/GenBank/DDBJ whole genome shotgun (WGS) entry which is preliminary data.</text>
</comment>
<proteinExistence type="predicted"/>
<evidence type="ECO:0000313" key="2">
    <source>
        <dbReference type="Proteomes" id="UP001165160"/>
    </source>
</evidence>
<reference evidence="2" key="1">
    <citation type="journal article" date="2023" name="Commun. Biol.">
        <title>Genome analysis of Parmales, the sister group of diatoms, reveals the evolutionary specialization of diatoms from phago-mixotrophs to photoautotrophs.</title>
        <authorList>
            <person name="Ban H."/>
            <person name="Sato S."/>
            <person name="Yoshikawa S."/>
            <person name="Yamada K."/>
            <person name="Nakamura Y."/>
            <person name="Ichinomiya M."/>
            <person name="Sato N."/>
            <person name="Blanc-Mathieu R."/>
            <person name="Endo H."/>
            <person name="Kuwata A."/>
            <person name="Ogata H."/>
        </authorList>
    </citation>
    <scope>NUCLEOTIDE SEQUENCE [LARGE SCALE GENOMIC DNA]</scope>
    <source>
        <strain evidence="2">NIES 3699</strain>
    </source>
</reference>
<dbReference type="PANTHER" id="PTHR11012:SF30">
    <property type="entry name" value="PROTEIN KINASE-LIKE DOMAIN-CONTAINING"/>
    <property type="match status" value="1"/>
</dbReference>
<dbReference type="Gene3D" id="3.90.1200.10">
    <property type="match status" value="1"/>
</dbReference>
<gene>
    <name evidence="1" type="ORF">TrVE_jg9430</name>
</gene>
<protein>
    <submittedName>
        <fullName evidence="1">Uncharacterized protein</fullName>
    </submittedName>
</protein>
<dbReference type="Proteomes" id="UP001165160">
    <property type="component" value="Unassembled WGS sequence"/>
</dbReference>
<evidence type="ECO:0000313" key="1">
    <source>
        <dbReference type="EMBL" id="GMH97615.1"/>
    </source>
</evidence>
<dbReference type="PANTHER" id="PTHR11012">
    <property type="entry name" value="PROTEIN KINASE-LIKE DOMAIN-CONTAINING"/>
    <property type="match status" value="1"/>
</dbReference>
<dbReference type="AlphaFoldDB" id="A0A9W7C418"/>